<dbReference type="RefSeq" id="XP_038779933.1">
    <property type="nucleotide sequence ID" value="XM_038924005.1"/>
</dbReference>
<dbReference type="Proteomes" id="UP000662931">
    <property type="component" value="Chromosome 4"/>
</dbReference>
<name>A0A875S5Z2_EENNA</name>
<protein>
    <submittedName>
        <fullName evidence="1">Uncharacterized protein</fullName>
    </submittedName>
</protein>
<dbReference type="SUPFAM" id="SSF52540">
    <property type="entry name" value="P-loop containing nucleoside triphosphate hydrolases"/>
    <property type="match status" value="1"/>
</dbReference>
<dbReference type="AlphaFoldDB" id="A0A875S5Z2"/>
<dbReference type="EMBL" id="CP064815">
    <property type="protein sequence ID" value="QPG76368.1"/>
    <property type="molecule type" value="Genomic_DNA"/>
</dbReference>
<accession>A0A875S5Z2</accession>
<evidence type="ECO:0000313" key="1">
    <source>
        <dbReference type="EMBL" id="QPG76368.1"/>
    </source>
</evidence>
<gene>
    <name evidence="1" type="ORF">FOA43_003756</name>
</gene>
<dbReference type="OrthoDB" id="3995714at2759"/>
<organism evidence="1 2">
    <name type="scientific">Eeniella nana</name>
    <name type="common">Yeast</name>
    <name type="synonym">Brettanomyces nanus</name>
    <dbReference type="NCBI Taxonomy" id="13502"/>
    <lineage>
        <taxon>Eukaryota</taxon>
        <taxon>Fungi</taxon>
        <taxon>Dikarya</taxon>
        <taxon>Ascomycota</taxon>
        <taxon>Saccharomycotina</taxon>
        <taxon>Pichiomycetes</taxon>
        <taxon>Pichiales</taxon>
        <taxon>Pichiaceae</taxon>
        <taxon>Brettanomyces</taxon>
    </lineage>
</organism>
<proteinExistence type="predicted"/>
<dbReference type="Gene3D" id="3.40.50.300">
    <property type="entry name" value="P-loop containing nucleotide triphosphate hydrolases"/>
    <property type="match status" value="1"/>
</dbReference>
<dbReference type="InterPro" id="IPR027417">
    <property type="entry name" value="P-loop_NTPase"/>
</dbReference>
<sequence>MRFAILGPPRSSKSSILSIVSNDKSIENYYPTLQNSPTLIQFQPKSAIARALVDVNVTLSDLEQANISENPEYQLTTRILESVADASGLVSAGDDMANRSTHSILKKTLNFYDLDYTRPNYFSTEMISNLSPVSSPIASYSIDSGSGMARPYFSSVMDGGHMDGSPTSSSSTSYIAPVCTPILMEVIDTPGVQSNDLIPFLEKGLDSRLASDVLRNLLNEASTGSRSRVKPLITGSGMSELNAAMDGYLLCYSCIPETAEEVSPPSYDDATSSRVKSTSSKLPSNGCEPIEILKALYTAIMEAWKQYTTFRMGWQEGEEFDVYSLNYSFKHLWRKRATSKDLSDKAITQKAKEMMPPILIAVTHVDHALASPVLIEEGRKLAELWGCGFIKVSCEYENWRNVEEAFSFLVRDRLEDLKLKKSHRKAA</sequence>
<reference evidence="1" key="1">
    <citation type="submission" date="2020-10" db="EMBL/GenBank/DDBJ databases">
        <authorList>
            <person name="Roach M.J.R."/>
        </authorList>
    </citation>
    <scope>NUCLEOTIDE SEQUENCE</scope>
    <source>
        <strain evidence="1">CBS 1945</strain>
    </source>
</reference>
<dbReference type="GeneID" id="62197156"/>
<keyword evidence="2" id="KW-1185">Reference proteome</keyword>
<evidence type="ECO:0000313" key="2">
    <source>
        <dbReference type="Proteomes" id="UP000662931"/>
    </source>
</evidence>
<dbReference type="KEGG" id="bnn:FOA43_003756"/>